<reference evidence="1 2" key="1">
    <citation type="submission" date="2016-09" db="EMBL/GenBank/DDBJ databases">
        <title>Rhizobium sp. nov., a novel species isolated from the rice rhizosphere.</title>
        <authorList>
            <person name="Zhao J."/>
            <person name="Zhang X."/>
        </authorList>
    </citation>
    <scope>NUCLEOTIDE SEQUENCE [LARGE SCALE GENOMIC DNA]</scope>
    <source>
        <strain evidence="1 2">MH17</strain>
    </source>
</reference>
<dbReference type="AlphaFoldDB" id="A0A1Q9AMN4"/>
<proteinExistence type="predicted"/>
<evidence type="ECO:0000313" key="1">
    <source>
        <dbReference type="EMBL" id="OLP56660.1"/>
    </source>
</evidence>
<dbReference type="STRING" id="1672749.BJF92_11265"/>
<comment type="caution">
    <text evidence="1">The sequence shown here is derived from an EMBL/GenBank/DDBJ whole genome shotgun (WGS) entry which is preliminary data.</text>
</comment>
<sequence length="162" mass="18441">MDVIFDLFGNPVPLGRGKRGRPEHVPTIENRNRVSMLLALGWSNERIANSLAITLPTLRKHYFSELKQRGAMRDRLEARRLELAWRTAEAGNVGAMKEFGRLVEKSDRMEIERELAQDRKQDAAPEKEARLGKKALEAQRALDADAELTSELEQEAARNARH</sequence>
<name>A0A1Q9AMN4_9HYPH</name>
<dbReference type="EMBL" id="MKIO01000021">
    <property type="protein sequence ID" value="OLP56660.1"/>
    <property type="molecule type" value="Genomic_DNA"/>
</dbReference>
<accession>A0A1Q9AMN4</accession>
<organism evidence="1 2">
    <name type="scientific">Xaviernesmea rhizosphaerae</name>
    <dbReference type="NCBI Taxonomy" id="1672749"/>
    <lineage>
        <taxon>Bacteria</taxon>
        <taxon>Pseudomonadati</taxon>
        <taxon>Pseudomonadota</taxon>
        <taxon>Alphaproteobacteria</taxon>
        <taxon>Hyphomicrobiales</taxon>
        <taxon>Rhizobiaceae</taxon>
        <taxon>Rhizobium/Agrobacterium group</taxon>
        <taxon>Xaviernesmea</taxon>
    </lineage>
</organism>
<gene>
    <name evidence="1" type="ORF">BJF92_11265</name>
</gene>
<evidence type="ECO:0000313" key="2">
    <source>
        <dbReference type="Proteomes" id="UP000186143"/>
    </source>
</evidence>
<dbReference type="RefSeq" id="WP_075633677.1">
    <property type="nucleotide sequence ID" value="NZ_MKIO01000021.1"/>
</dbReference>
<dbReference type="Proteomes" id="UP000186143">
    <property type="component" value="Unassembled WGS sequence"/>
</dbReference>
<protein>
    <submittedName>
        <fullName evidence="1">Uncharacterized protein</fullName>
    </submittedName>
</protein>